<dbReference type="Gene3D" id="1.25.10.10">
    <property type="entry name" value="Leucine-rich Repeat Variant"/>
    <property type="match status" value="1"/>
</dbReference>
<protein>
    <submittedName>
        <fullName evidence="3">Uncharacterized protein</fullName>
    </submittedName>
</protein>
<dbReference type="InterPro" id="IPR016024">
    <property type="entry name" value="ARM-type_fold"/>
</dbReference>
<comment type="caution">
    <text evidence="3">The sequence shown here is derived from an EMBL/GenBank/DDBJ whole genome shotgun (WGS) entry which is preliminary data.</text>
</comment>
<name>A0AAD3D362_9STRA</name>
<keyword evidence="1" id="KW-0677">Repeat</keyword>
<dbReference type="SUPFAM" id="SSF48371">
    <property type="entry name" value="ARM repeat"/>
    <property type="match status" value="1"/>
</dbReference>
<dbReference type="PANTHER" id="PTHR22895">
    <property type="entry name" value="ARMADILLO REPEAT-CONTAINING PROTEIN 6"/>
    <property type="match status" value="1"/>
</dbReference>
<organism evidence="3 4">
    <name type="scientific">Chaetoceros tenuissimus</name>
    <dbReference type="NCBI Taxonomy" id="426638"/>
    <lineage>
        <taxon>Eukaryota</taxon>
        <taxon>Sar</taxon>
        <taxon>Stramenopiles</taxon>
        <taxon>Ochrophyta</taxon>
        <taxon>Bacillariophyta</taxon>
        <taxon>Coscinodiscophyceae</taxon>
        <taxon>Chaetocerotophycidae</taxon>
        <taxon>Chaetocerotales</taxon>
        <taxon>Chaetocerotaceae</taxon>
        <taxon>Chaetoceros</taxon>
    </lineage>
</organism>
<dbReference type="PANTHER" id="PTHR22895:SF0">
    <property type="entry name" value="ARMADILLO REPEAT-CONTAINING PROTEIN 6"/>
    <property type="match status" value="1"/>
</dbReference>
<evidence type="ECO:0000313" key="3">
    <source>
        <dbReference type="EMBL" id="GFH55720.1"/>
    </source>
</evidence>
<feature type="region of interest" description="Disordered" evidence="2">
    <location>
        <begin position="24"/>
        <end position="55"/>
    </location>
</feature>
<evidence type="ECO:0000256" key="2">
    <source>
        <dbReference type="SAM" id="MobiDB-lite"/>
    </source>
</evidence>
<proteinExistence type="predicted"/>
<dbReference type="InterPro" id="IPR011989">
    <property type="entry name" value="ARM-like"/>
</dbReference>
<gene>
    <name evidence="3" type="ORF">CTEN210_12196</name>
</gene>
<dbReference type="Proteomes" id="UP001054902">
    <property type="component" value="Unassembled WGS sequence"/>
</dbReference>
<feature type="compositionally biased region" description="Low complexity" evidence="2">
    <location>
        <begin position="34"/>
        <end position="55"/>
    </location>
</feature>
<evidence type="ECO:0000256" key="1">
    <source>
        <dbReference type="ARBA" id="ARBA00022737"/>
    </source>
</evidence>
<dbReference type="EMBL" id="BLLK01000051">
    <property type="protein sequence ID" value="GFH55720.1"/>
    <property type="molecule type" value="Genomic_DNA"/>
</dbReference>
<accession>A0AAD3D362</accession>
<keyword evidence="4" id="KW-1185">Reference proteome</keyword>
<reference evidence="3 4" key="1">
    <citation type="journal article" date="2021" name="Sci. Rep.">
        <title>The genome of the diatom Chaetoceros tenuissimus carries an ancient integrated fragment of an extant virus.</title>
        <authorList>
            <person name="Hongo Y."/>
            <person name="Kimura K."/>
            <person name="Takaki Y."/>
            <person name="Yoshida Y."/>
            <person name="Baba S."/>
            <person name="Kobayashi G."/>
            <person name="Nagasaki K."/>
            <person name="Hano T."/>
            <person name="Tomaru Y."/>
        </authorList>
    </citation>
    <scope>NUCLEOTIDE SEQUENCE [LARGE SCALE GENOMIC DNA]</scope>
    <source>
        <strain evidence="3 4">NIES-3715</strain>
    </source>
</reference>
<sequence length="352" mass="38739">MGERPDSLSTITFSLATPVTPTSKFMMEPRSKRSLSSHSSVPSSELISYSSSSCSSSTVESDIEILSYTSDTQEAFQACDRLNRSCMNPYNYDMKIIMAGGIPVIIAAMNHFKSSSSVQNRGIQALGQLSHHGSQSLMKHGGVQAVTRGMQLFPNDNVAAGMFALKTMAEVDMKLFGNIGFMEAFIPLMKATNQNADASKSAMMVIQTLVRQHIKDGLNDAWIVKETEVISVILSLIRHHTCDPYFLEEAFYTIAQIARRKSNAKLLIENGAIDEMNNVLQTLPTKSVWSRVAKAICTALCKLSDEHNGEVAYNVLAQIDSSTLDYIYSHHQGCRELTSKLRSRKSGNTSSK</sequence>
<evidence type="ECO:0000313" key="4">
    <source>
        <dbReference type="Proteomes" id="UP001054902"/>
    </source>
</evidence>
<dbReference type="AlphaFoldDB" id="A0AAD3D362"/>